<protein>
    <submittedName>
        <fullName evidence="1">Phosphoribosylanthranilate isomerase</fullName>
    </submittedName>
</protein>
<dbReference type="RefSeq" id="WP_160914754.1">
    <property type="nucleotide sequence ID" value="NZ_WMFA01000004.1"/>
</dbReference>
<dbReference type="Proteomes" id="UP000450457">
    <property type="component" value="Unassembled WGS sequence"/>
</dbReference>
<name>A0A845FBK0_9BACI</name>
<accession>A0A845FBK0</accession>
<dbReference type="AlphaFoldDB" id="A0A845FBK0"/>
<proteinExistence type="predicted"/>
<evidence type="ECO:0000313" key="1">
    <source>
        <dbReference type="EMBL" id="MYL71802.1"/>
    </source>
</evidence>
<organism evidence="1 2">
    <name type="scientific">Halobacillus litoralis</name>
    <dbReference type="NCBI Taxonomy" id="45668"/>
    <lineage>
        <taxon>Bacteria</taxon>
        <taxon>Bacillati</taxon>
        <taxon>Bacillota</taxon>
        <taxon>Bacilli</taxon>
        <taxon>Bacillales</taxon>
        <taxon>Bacillaceae</taxon>
        <taxon>Halobacillus</taxon>
    </lineage>
</organism>
<comment type="caution">
    <text evidence="1">The sequence shown here is derived from an EMBL/GenBank/DDBJ whole genome shotgun (WGS) entry which is preliminary data.</text>
</comment>
<sequence length="164" mass="19140">MDNYKFKEFLTIAQKLNDIKIIPLLMGSVGLEVITNMNWEAQDLDIHVPGDKRGWEVSPESNIHNWDDIVTVMNSMDYTLVDLHEHEFAKQGLSVEFGIMDTLPSFAGIHLNELEMHHWGEATYYLLNRDQYLRVYESSSKDSYRADNNNRKDFRKIDVLKGMI</sequence>
<dbReference type="GeneID" id="78007945"/>
<evidence type="ECO:0000313" key="2">
    <source>
        <dbReference type="Proteomes" id="UP000450457"/>
    </source>
</evidence>
<gene>
    <name evidence="1" type="ORF">GLW00_13125</name>
</gene>
<reference evidence="1 2" key="1">
    <citation type="submission" date="2019-11" db="EMBL/GenBank/DDBJ databases">
        <title>Genome sequences of 17 halophilic strains isolated from different environments.</title>
        <authorList>
            <person name="Furrow R.E."/>
        </authorList>
    </citation>
    <scope>NUCLEOTIDE SEQUENCE [LARGE SCALE GENOMIC DNA]</scope>
    <source>
        <strain evidence="1 2">SL-4</strain>
    </source>
</reference>
<dbReference type="OrthoDB" id="2139603at2"/>
<dbReference type="GO" id="GO:0016853">
    <property type="term" value="F:isomerase activity"/>
    <property type="evidence" value="ECO:0007669"/>
    <property type="project" value="UniProtKB-KW"/>
</dbReference>
<keyword evidence="1" id="KW-0413">Isomerase</keyword>
<dbReference type="EMBL" id="WMFA01000004">
    <property type="protein sequence ID" value="MYL71802.1"/>
    <property type="molecule type" value="Genomic_DNA"/>
</dbReference>